<reference evidence="2" key="2">
    <citation type="journal article" date="2021" name="PeerJ">
        <title>Extensive microbial diversity within the chicken gut microbiome revealed by metagenomics and culture.</title>
        <authorList>
            <person name="Gilroy R."/>
            <person name="Ravi A."/>
            <person name="Getino M."/>
            <person name="Pursley I."/>
            <person name="Horton D.L."/>
            <person name="Alikhan N.F."/>
            <person name="Baker D."/>
            <person name="Gharbi K."/>
            <person name="Hall N."/>
            <person name="Watson M."/>
            <person name="Adriaenssens E.M."/>
            <person name="Foster-Nyarko E."/>
            <person name="Jarju S."/>
            <person name="Secka A."/>
            <person name="Antonio M."/>
            <person name="Oren A."/>
            <person name="Chaudhuri R.R."/>
            <person name="La Ragione R."/>
            <person name="Hildebrand F."/>
            <person name="Pallen M.J."/>
        </authorList>
    </citation>
    <scope>NUCLEOTIDE SEQUENCE</scope>
    <source>
        <strain evidence="2">CHK187-14744</strain>
    </source>
</reference>
<dbReference type="EMBL" id="DVLT01000048">
    <property type="protein sequence ID" value="HIU03178.1"/>
    <property type="molecule type" value="Genomic_DNA"/>
</dbReference>
<accession>A0A9D1HGQ4</accession>
<proteinExistence type="predicted"/>
<comment type="caution">
    <text evidence="2">The sequence shown here is derived from an EMBL/GenBank/DDBJ whole genome shotgun (WGS) entry which is preliminary data.</text>
</comment>
<feature type="chain" id="PRO_5038824771" evidence="1">
    <location>
        <begin position="20"/>
        <end position="403"/>
    </location>
</feature>
<name>A0A9D1HGQ4_9FIRM</name>
<gene>
    <name evidence="2" type="ORF">IAB63_08010</name>
</gene>
<protein>
    <submittedName>
        <fullName evidence="2">Uncharacterized protein</fullName>
    </submittedName>
</protein>
<dbReference type="AlphaFoldDB" id="A0A9D1HGQ4"/>
<sequence>MKKQKIFLLCLLAAVFVFDGCTTRDSEIYGQGKVLEYVDSVCPEPYHLTGKTLIEESPDNMEYYFETDNRKLSFKANSYLSPVWIDATQTGFYSRKISCDYVSVVHDLYREDVKAVLETAPNYMEDHGWIYLLSFSDIGQTVDTILAADQIYGQELAYNPPEFLSDHPVTSVHLVWQRSEEEAREHETWVNMTDVGITGQHDREELYDRLANIYAQLCVDGKIENAEGVPRSYLADKHVALLPVILLNGKEMLYDDNDNPYGPYGLTTDDYKYCWYSEDKDSYMMVIDTGLISENMSMPLIIREYVKALGGNYSVSADGDRYTSTWTIGADRWVMRSDHSDEGIRSLEISKNGRPLDISYITVDDDFNVSATFCVGVTVEDFCRLFDLNWEIEESQGKILFTY</sequence>
<organism evidence="2 3">
    <name type="scientific">Candidatus Onthocola gallistercoris</name>
    <dbReference type="NCBI Taxonomy" id="2840876"/>
    <lineage>
        <taxon>Bacteria</taxon>
        <taxon>Bacillati</taxon>
        <taxon>Bacillota</taxon>
        <taxon>Bacilli</taxon>
        <taxon>Candidatus Onthocola</taxon>
    </lineage>
</organism>
<keyword evidence="1" id="KW-0732">Signal</keyword>
<reference evidence="2" key="1">
    <citation type="submission" date="2020-10" db="EMBL/GenBank/DDBJ databases">
        <authorList>
            <person name="Gilroy R."/>
        </authorList>
    </citation>
    <scope>NUCLEOTIDE SEQUENCE</scope>
    <source>
        <strain evidence="2">CHK187-14744</strain>
    </source>
</reference>
<evidence type="ECO:0000313" key="2">
    <source>
        <dbReference type="EMBL" id="HIU03178.1"/>
    </source>
</evidence>
<dbReference type="Proteomes" id="UP000824164">
    <property type="component" value="Unassembled WGS sequence"/>
</dbReference>
<evidence type="ECO:0000313" key="3">
    <source>
        <dbReference type="Proteomes" id="UP000824164"/>
    </source>
</evidence>
<evidence type="ECO:0000256" key="1">
    <source>
        <dbReference type="SAM" id="SignalP"/>
    </source>
</evidence>
<feature type="signal peptide" evidence="1">
    <location>
        <begin position="1"/>
        <end position="19"/>
    </location>
</feature>